<feature type="region of interest" description="Disordered" evidence="1">
    <location>
        <begin position="1"/>
        <end position="44"/>
    </location>
</feature>
<proteinExistence type="predicted"/>
<evidence type="ECO:0000313" key="2">
    <source>
        <dbReference type="EMBL" id="SDY79093.1"/>
    </source>
</evidence>
<gene>
    <name evidence="2" type="ORF">SAMN05444340_11830</name>
</gene>
<evidence type="ECO:0000313" key="3">
    <source>
        <dbReference type="Proteomes" id="UP000199286"/>
    </source>
</evidence>
<sequence length="160" mass="17342">MGASISSSPDWDGQGTDMDGATAARAGAGTARQDAARPGCPADPVLDHLRRTARSSRCKSYVDLFGACASMSGNRQVAAQAASDVLMRCLSQALGRRPVLYREGEREMSFDEAWLMALVRSLQADDVASATFLLHSRVPKHARRNLVFLLQRVAEDFDQV</sequence>
<feature type="compositionally biased region" description="Low complexity" evidence="1">
    <location>
        <begin position="16"/>
        <end position="37"/>
    </location>
</feature>
<dbReference type="OrthoDB" id="7854136at2"/>
<dbReference type="EMBL" id="FNPF01000018">
    <property type="protein sequence ID" value="SDY79093.1"/>
    <property type="molecule type" value="Genomic_DNA"/>
</dbReference>
<dbReference type="Proteomes" id="UP000199286">
    <property type="component" value="Unassembled WGS sequence"/>
</dbReference>
<reference evidence="2 3" key="1">
    <citation type="submission" date="2016-10" db="EMBL/GenBank/DDBJ databases">
        <authorList>
            <person name="de Groot N.N."/>
        </authorList>
    </citation>
    <scope>NUCLEOTIDE SEQUENCE [LARGE SCALE GENOMIC DNA]</scope>
    <source>
        <strain evidence="2 3">DSM 26880</strain>
    </source>
</reference>
<organism evidence="2 3">
    <name type="scientific">Citreimonas salinaria</name>
    <dbReference type="NCBI Taxonomy" id="321339"/>
    <lineage>
        <taxon>Bacteria</taxon>
        <taxon>Pseudomonadati</taxon>
        <taxon>Pseudomonadota</taxon>
        <taxon>Alphaproteobacteria</taxon>
        <taxon>Rhodobacterales</taxon>
        <taxon>Roseobacteraceae</taxon>
        <taxon>Citreimonas</taxon>
    </lineage>
</organism>
<dbReference type="STRING" id="321339.SAMN05444340_11830"/>
<accession>A0A1H3MRG4</accession>
<dbReference type="AlphaFoldDB" id="A0A1H3MRG4"/>
<evidence type="ECO:0000256" key="1">
    <source>
        <dbReference type="SAM" id="MobiDB-lite"/>
    </source>
</evidence>
<name>A0A1H3MRG4_9RHOB</name>
<protein>
    <submittedName>
        <fullName evidence="2">Uncharacterized protein</fullName>
    </submittedName>
</protein>
<keyword evidence="3" id="KW-1185">Reference proteome</keyword>